<sequence length="83" mass="9420">MTWFTGIVVYLLIWWVTLFVVLPWKVQPPRRPEPGMASSAPIAANMGIKCVVTTVIAAFLWICVYVLIDSGIIDYRYIASQMQ</sequence>
<dbReference type="KEGG" id="man:A11S_1279"/>
<evidence type="ECO:0000256" key="1">
    <source>
        <dbReference type="SAM" id="Phobius"/>
    </source>
</evidence>
<gene>
    <name evidence="2" type="ORF">A11S_1279</name>
</gene>
<dbReference type="STRING" id="349215.A11S_1279"/>
<dbReference type="RefSeq" id="WP_015467629.1">
    <property type="nucleotide sequence ID" value="NC_020812.1"/>
</dbReference>
<evidence type="ECO:0000313" key="3">
    <source>
        <dbReference type="Proteomes" id="UP000011932"/>
    </source>
</evidence>
<reference evidence="2 3" key="1">
    <citation type="journal article" date="2013" name="ISME J.">
        <title>By their genes ye shall know them: genomic signatures of predatory bacteria.</title>
        <authorList>
            <person name="Pasternak Z."/>
            <person name="Pietrokovski S."/>
            <person name="Rotem O."/>
            <person name="Gophna U."/>
            <person name="Lurie-Weinberger M.N."/>
            <person name="Jurkevitch E."/>
        </authorList>
    </citation>
    <scope>NUCLEOTIDE SEQUENCE [LARGE SCALE GENOMIC DNA]</scope>
    <source>
        <strain evidence="2">EPB</strain>
    </source>
</reference>
<accession>M4VFF5</accession>
<evidence type="ECO:0000313" key="2">
    <source>
        <dbReference type="EMBL" id="AGH98092.1"/>
    </source>
</evidence>
<organism evidence="2 3">
    <name type="scientific">Micavibrio aeruginosavorus EPB</name>
    <dbReference type="NCBI Taxonomy" id="349215"/>
    <lineage>
        <taxon>Bacteria</taxon>
        <taxon>Pseudomonadati</taxon>
        <taxon>Bdellovibrionota</taxon>
        <taxon>Bdellovibrionia</taxon>
        <taxon>Bdellovibrionales</taxon>
        <taxon>Pseudobdellovibrionaceae</taxon>
        <taxon>Micavibrio</taxon>
    </lineage>
</organism>
<dbReference type="OrthoDB" id="9804637at2"/>
<keyword evidence="1" id="KW-1133">Transmembrane helix</keyword>
<protein>
    <recommendedName>
        <fullName evidence="4">DUF1467 family protein</fullName>
    </recommendedName>
</protein>
<evidence type="ECO:0008006" key="4">
    <source>
        <dbReference type="Google" id="ProtNLM"/>
    </source>
</evidence>
<proteinExistence type="predicted"/>
<feature type="transmembrane region" description="Helical" evidence="1">
    <location>
        <begin position="7"/>
        <end position="26"/>
    </location>
</feature>
<dbReference type="EMBL" id="CP003538">
    <property type="protein sequence ID" value="AGH98092.1"/>
    <property type="molecule type" value="Genomic_DNA"/>
</dbReference>
<dbReference type="Proteomes" id="UP000011932">
    <property type="component" value="Chromosome"/>
</dbReference>
<dbReference type="InterPro" id="IPR009935">
    <property type="entry name" value="DUF1467"/>
</dbReference>
<feature type="transmembrane region" description="Helical" evidence="1">
    <location>
        <begin position="46"/>
        <end position="68"/>
    </location>
</feature>
<name>M4VFF5_9BACT</name>
<keyword evidence="1" id="KW-0472">Membrane</keyword>
<keyword evidence="1" id="KW-0812">Transmembrane</keyword>
<dbReference type="HOGENOM" id="CLU_160698_3_0_5"/>
<dbReference type="Pfam" id="PF07330">
    <property type="entry name" value="DUF1467"/>
    <property type="match status" value="1"/>
</dbReference>
<dbReference type="AlphaFoldDB" id="M4VFF5"/>